<sequence>MAALLKSDPAIYGALILILVFGAVIGPVNAQFPVPRRYDGFLYGKGGNDAIVIEAFLDIMCPSCRASWPVLKNVSTYYGDDKVDIIIHPFSNPFHHYSFHAARGMHAVAALNSSLPIAWMEAVFERQERFDNNATALETPASTLERFSDIAPKIGLSGTSFLHAFDREDVDLAARVSFKYGCARSVVWTPTHLVNGAPLGATNNWDLDAWKRLLDPLFAKDSKRARASVAIV</sequence>
<reference evidence="2 3" key="1">
    <citation type="journal article" date="2014" name="Nat. Commun.">
        <title>Klebsormidium flaccidum genome reveals primary factors for plant terrestrial adaptation.</title>
        <authorList>
            <person name="Hori K."/>
            <person name="Maruyama F."/>
            <person name="Fujisawa T."/>
            <person name="Togashi T."/>
            <person name="Yamamoto N."/>
            <person name="Seo M."/>
            <person name="Sato S."/>
            <person name="Yamada T."/>
            <person name="Mori H."/>
            <person name="Tajima N."/>
            <person name="Moriyama T."/>
            <person name="Ikeuchi M."/>
            <person name="Watanabe M."/>
            <person name="Wada H."/>
            <person name="Kobayashi K."/>
            <person name="Saito M."/>
            <person name="Masuda T."/>
            <person name="Sasaki-Sekimoto Y."/>
            <person name="Mashiguchi K."/>
            <person name="Awai K."/>
            <person name="Shimojima M."/>
            <person name="Masuda S."/>
            <person name="Iwai M."/>
            <person name="Nobusawa T."/>
            <person name="Narise T."/>
            <person name="Kondo S."/>
            <person name="Saito H."/>
            <person name="Sato R."/>
            <person name="Murakawa M."/>
            <person name="Ihara Y."/>
            <person name="Oshima-Yamada Y."/>
            <person name="Ohtaka K."/>
            <person name="Satoh M."/>
            <person name="Sonobe K."/>
            <person name="Ishii M."/>
            <person name="Ohtani R."/>
            <person name="Kanamori-Sato M."/>
            <person name="Honoki R."/>
            <person name="Miyazaki D."/>
            <person name="Mochizuki H."/>
            <person name="Umetsu J."/>
            <person name="Higashi K."/>
            <person name="Shibata D."/>
            <person name="Kamiya Y."/>
            <person name="Sato N."/>
            <person name="Nakamura Y."/>
            <person name="Tabata S."/>
            <person name="Ida S."/>
            <person name="Kurokawa K."/>
            <person name="Ohta H."/>
        </authorList>
    </citation>
    <scope>NUCLEOTIDE SEQUENCE [LARGE SCALE GENOMIC DNA]</scope>
    <source>
        <strain evidence="2 3">NIES-2285</strain>
    </source>
</reference>
<dbReference type="STRING" id="105231.A0A1Y1HIE8"/>
<dbReference type="OrthoDB" id="37297at2759"/>
<accession>A0A1Y1HIE8</accession>
<dbReference type="SUPFAM" id="SSF52833">
    <property type="entry name" value="Thioredoxin-like"/>
    <property type="match status" value="1"/>
</dbReference>
<dbReference type="Proteomes" id="UP000054558">
    <property type="component" value="Unassembled WGS sequence"/>
</dbReference>
<dbReference type="PANTHER" id="PTHR33875:SF2">
    <property type="entry name" value="ACR183CP"/>
    <property type="match status" value="1"/>
</dbReference>
<evidence type="ECO:0000313" key="3">
    <source>
        <dbReference type="Proteomes" id="UP000054558"/>
    </source>
</evidence>
<gene>
    <name evidence="2" type="ORF">KFL_000100260</name>
</gene>
<organism evidence="2 3">
    <name type="scientific">Klebsormidium nitens</name>
    <name type="common">Green alga</name>
    <name type="synonym">Ulothrix nitens</name>
    <dbReference type="NCBI Taxonomy" id="105231"/>
    <lineage>
        <taxon>Eukaryota</taxon>
        <taxon>Viridiplantae</taxon>
        <taxon>Streptophyta</taxon>
        <taxon>Klebsormidiophyceae</taxon>
        <taxon>Klebsormidiales</taxon>
        <taxon>Klebsormidiaceae</taxon>
        <taxon>Klebsormidium</taxon>
    </lineage>
</organism>
<evidence type="ECO:0000259" key="1">
    <source>
        <dbReference type="Pfam" id="PF13462"/>
    </source>
</evidence>
<dbReference type="InterPro" id="IPR036249">
    <property type="entry name" value="Thioredoxin-like_sf"/>
</dbReference>
<proteinExistence type="predicted"/>
<dbReference type="OMA" id="GVQLESY"/>
<name>A0A1Y1HIE8_KLENI</name>
<feature type="domain" description="Thioredoxin-like fold" evidence="1">
    <location>
        <begin position="48"/>
        <end position="215"/>
    </location>
</feature>
<evidence type="ECO:0000313" key="2">
    <source>
        <dbReference type="EMBL" id="GAQ78260.1"/>
    </source>
</evidence>
<dbReference type="Gene3D" id="3.40.30.10">
    <property type="entry name" value="Glutaredoxin"/>
    <property type="match status" value="1"/>
</dbReference>
<keyword evidence="3" id="KW-1185">Reference proteome</keyword>
<protein>
    <recommendedName>
        <fullName evidence="1">Thioredoxin-like fold domain-containing protein</fullName>
    </recommendedName>
</protein>
<dbReference type="EMBL" id="DF236959">
    <property type="protein sequence ID" value="GAQ78260.1"/>
    <property type="molecule type" value="Genomic_DNA"/>
</dbReference>
<dbReference type="Pfam" id="PF13462">
    <property type="entry name" value="Thioredoxin_4"/>
    <property type="match status" value="1"/>
</dbReference>
<dbReference type="AlphaFoldDB" id="A0A1Y1HIE8"/>
<dbReference type="PANTHER" id="PTHR33875">
    <property type="entry name" value="OS09G0542200 PROTEIN"/>
    <property type="match status" value="1"/>
</dbReference>
<dbReference type="InterPro" id="IPR012336">
    <property type="entry name" value="Thioredoxin-like_fold"/>
</dbReference>